<keyword evidence="9" id="KW-1185">Reference proteome</keyword>
<feature type="coiled-coil region" evidence="6">
    <location>
        <begin position="78"/>
        <end position="134"/>
    </location>
</feature>
<dbReference type="OrthoDB" id="412109at2759"/>
<dbReference type="InParanoid" id="A0A067N1E9"/>
<evidence type="ECO:0000256" key="4">
    <source>
        <dbReference type="ARBA" id="ARBA00023043"/>
    </source>
</evidence>
<evidence type="ECO:0000256" key="3">
    <source>
        <dbReference type="ARBA" id="ARBA00022737"/>
    </source>
</evidence>
<protein>
    <submittedName>
        <fullName evidence="8">Uncharacterized protein</fullName>
    </submittedName>
</protein>
<reference evidence="9" key="1">
    <citation type="journal article" date="2014" name="Proc. Natl. Acad. Sci. U.S.A.">
        <title>Extensive sampling of basidiomycete genomes demonstrates inadequacy of the white-rot/brown-rot paradigm for wood decay fungi.</title>
        <authorList>
            <person name="Riley R."/>
            <person name="Salamov A.A."/>
            <person name="Brown D.W."/>
            <person name="Nagy L.G."/>
            <person name="Floudas D."/>
            <person name="Held B.W."/>
            <person name="Levasseur A."/>
            <person name="Lombard V."/>
            <person name="Morin E."/>
            <person name="Otillar R."/>
            <person name="Lindquist E.A."/>
            <person name="Sun H."/>
            <person name="LaButti K.M."/>
            <person name="Schmutz J."/>
            <person name="Jabbour D."/>
            <person name="Luo H."/>
            <person name="Baker S.E."/>
            <person name="Pisabarro A.G."/>
            <person name="Walton J.D."/>
            <person name="Blanchette R.A."/>
            <person name="Henrissat B."/>
            <person name="Martin F."/>
            <person name="Cullen D."/>
            <person name="Hibbett D.S."/>
            <person name="Grigoriev I.V."/>
        </authorList>
    </citation>
    <scope>NUCLEOTIDE SEQUENCE [LARGE SCALE GENOMIC DNA]</scope>
    <source>
        <strain evidence="9">FD-172 SS1</strain>
    </source>
</reference>
<keyword evidence="6" id="KW-0175">Coiled coil</keyword>
<gene>
    <name evidence="8" type="ORF">BOTBODRAFT_29791</name>
</gene>
<keyword evidence="3" id="KW-0677">Repeat</keyword>
<dbReference type="EMBL" id="KL198023">
    <property type="protein sequence ID" value="KDQ17616.1"/>
    <property type="molecule type" value="Genomic_DNA"/>
</dbReference>
<keyword evidence="2" id="KW-0597">Phosphoprotein</keyword>
<feature type="compositionally biased region" description="Basic and acidic residues" evidence="7">
    <location>
        <begin position="53"/>
        <end position="68"/>
    </location>
</feature>
<name>A0A067N1E9_BOTB1</name>
<evidence type="ECO:0000256" key="1">
    <source>
        <dbReference type="ARBA" id="ARBA00004123"/>
    </source>
</evidence>
<evidence type="ECO:0000256" key="6">
    <source>
        <dbReference type="SAM" id="Coils"/>
    </source>
</evidence>
<proteinExistence type="predicted"/>
<keyword evidence="4" id="KW-0040">ANK repeat</keyword>
<dbReference type="Proteomes" id="UP000027195">
    <property type="component" value="Unassembled WGS sequence"/>
</dbReference>
<comment type="subcellular location">
    <subcellularLocation>
        <location evidence="1">Nucleus</location>
    </subcellularLocation>
</comment>
<evidence type="ECO:0000313" key="9">
    <source>
        <dbReference type="Proteomes" id="UP000027195"/>
    </source>
</evidence>
<sequence>MFVQRMQWMQSEIKQRRQRCLRDRVEPRGSQAGFVGNAYDASRTSPTGAVSMNRDRDRSLREQVESHRVEGESLRGSIREKELLLAKLREATKRAEEERARVAEVMEQKARESEERARRERERAEERDRIYRQQLWRKRGLKEKISSRVGPERAWETYESLWDALARSTTKSTSHSSKSLSFRDIPWPLFQTPKSPVAITPHNVAAFLLSPTHSAQKTRRERLRRALLLWHPDKFEGRYLDKVDKADREAVREGVRAVARCLQELLQAPGHA</sequence>
<dbReference type="HOGENOM" id="CLU_1023049_0_0_1"/>
<evidence type="ECO:0000256" key="7">
    <source>
        <dbReference type="SAM" id="MobiDB-lite"/>
    </source>
</evidence>
<dbReference type="PANTHER" id="PTHR15263:SF1">
    <property type="entry name" value="NF-KAPPA-B INHIBITOR-LIKE PROTEIN 1"/>
    <property type="match status" value="1"/>
</dbReference>
<keyword evidence="5" id="KW-0539">Nucleus</keyword>
<organism evidence="8 9">
    <name type="scientific">Botryobasidium botryosum (strain FD-172 SS1)</name>
    <dbReference type="NCBI Taxonomy" id="930990"/>
    <lineage>
        <taxon>Eukaryota</taxon>
        <taxon>Fungi</taxon>
        <taxon>Dikarya</taxon>
        <taxon>Basidiomycota</taxon>
        <taxon>Agaricomycotina</taxon>
        <taxon>Agaricomycetes</taxon>
        <taxon>Cantharellales</taxon>
        <taxon>Botryobasidiaceae</taxon>
        <taxon>Botryobasidium</taxon>
    </lineage>
</organism>
<dbReference type="PANTHER" id="PTHR15263">
    <property type="entry name" value="I-KAPPA-B-LIKE PROTEIN IKBL"/>
    <property type="match status" value="1"/>
</dbReference>
<feature type="region of interest" description="Disordered" evidence="7">
    <location>
        <begin position="24"/>
        <end position="68"/>
    </location>
</feature>
<dbReference type="GO" id="GO:0043124">
    <property type="term" value="P:negative regulation of canonical NF-kappaB signal transduction"/>
    <property type="evidence" value="ECO:0007669"/>
    <property type="project" value="InterPro"/>
</dbReference>
<dbReference type="GO" id="GO:0005634">
    <property type="term" value="C:nucleus"/>
    <property type="evidence" value="ECO:0007669"/>
    <property type="project" value="UniProtKB-SubCell"/>
</dbReference>
<dbReference type="InterPro" id="IPR038753">
    <property type="entry name" value="NFKBIL1"/>
</dbReference>
<evidence type="ECO:0000313" key="8">
    <source>
        <dbReference type="EMBL" id="KDQ17616.1"/>
    </source>
</evidence>
<accession>A0A067N1E9</accession>
<evidence type="ECO:0000256" key="5">
    <source>
        <dbReference type="ARBA" id="ARBA00023242"/>
    </source>
</evidence>
<evidence type="ECO:0000256" key="2">
    <source>
        <dbReference type="ARBA" id="ARBA00022553"/>
    </source>
</evidence>
<dbReference type="STRING" id="930990.A0A067N1E9"/>
<dbReference type="AlphaFoldDB" id="A0A067N1E9"/>